<keyword evidence="1" id="KW-0175">Coiled coil</keyword>
<reference evidence="3" key="1">
    <citation type="submission" date="2021-08" db="EMBL/GenBank/DDBJ databases">
        <title>WGS assembly of Ceratopteris richardii.</title>
        <authorList>
            <person name="Marchant D.B."/>
            <person name="Chen G."/>
            <person name="Jenkins J."/>
            <person name="Shu S."/>
            <person name="Leebens-Mack J."/>
            <person name="Grimwood J."/>
            <person name="Schmutz J."/>
            <person name="Soltis P."/>
            <person name="Soltis D."/>
            <person name="Chen Z.-H."/>
        </authorList>
    </citation>
    <scope>NUCLEOTIDE SEQUENCE</scope>
    <source>
        <strain evidence="3">Whitten #5841</strain>
        <tissue evidence="3">Leaf</tissue>
    </source>
</reference>
<feature type="coiled-coil region" evidence="1">
    <location>
        <begin position="262"/>
        <end position="289"/>
    </location>
</feature>
<dbReference type="OrthoDB" id="1924603at2759"/>
<dbReference type="Proteomes" id="UP000825935">
    <property type="component" value="Chromosome 26"/>
</dbReference>
<dbReference type="AlphaFoldDB" id="A0A8T2RMC3"/>
<dbReference type="PANTHER" id="PTHR31016">
    <property type="entry name" value="OS04G0228100 PROTEIN"/>
    <property type="match status" value="1"/>
</dbReference>
<accession>A0A8T2RMC3</accession>
<dbReference type="EMBL" id="CM035431">
    <property type="protein sequence ID" value="KAH7297111.1"/>
    <property type="molecule type" value="Genomic_DNA"/>
</dbReference>
<keyword evidence="4" id="KW-1185">Reference proteome</keyword>
<proteinExistence type="predicted"/>
<evidence type="ECO:0000256" key="2">
    <source>
        <dbReference type="SAM" id="MobiDB-lite"/>
    </source>
</evidence>
<feature type="compositionally biased region" description="Low complexity" evidence="2">
    <location>
        <begin position="374"/>
        <end position="383"/>
    </location>
</feature>
<protein>
    <submittedName>
        <fullName evidence="3">Uncharacterized protein</fullName>
    </submittedName>
</protein>
<gene>
    <name evidence="3" type="ORF">KP509_26G054100</name>
</gene>
<evidence type="ECO:0000256" key="1">
    <source>
        <dbReference type="SAM" id="Coils"/>
    </source>
</evidence>
<sequence length="383" mass="43082">MEVSSNTEKGSYRTFTGSIRQFPKTMFTEVKQRKSIWSGLARKAKSVLLDDEPSVAESETNKSNINDTFQSQCKHARSSLEANQQCDETPTYQRRLVAITSSLSNLGGTIGNALEESWNAMEAKLKAADLSSRKTVGVCNRFVEQSTSTYNKNSEVSGSSFKHKEFFSRSIREAHAFLNSKEPDQNSVNILPEKLSQQDASCLKPLQQFPSKSKPNPKGDSVLRPLQQHPDNLATDKETQLKASRDVAMAMAAKAKLLFHELKEARADLALAKEHCAQLKEENRMIRTNIDDGLKPDEEDLVRVQLETLLAEKARLAQENAYYARENHFLREMIEYHRQTMQSDCTAGEESLLDAMETFGSDSNDLEETEEFPPETTISTIIN</sequence>
<evidence type="ECO:0000313" key="3">
    <source>
        <dbReference type="EMBL" id="KAH7297111.1"/>
    </source>
</evidence>
<name>A0A8T2RMC3_CERRI</name>
<feature type="region of interest" description="Disordered" evidence="2">
    <location>
        <begin position="207"/>
        <end position="233"/>
    </location>
</feature>
<evidence type="ECO:0000313" key="4">
    <source>
        <dbReference type="Proteomes" id="UP000825935"/>
    </source>
</evidence>
<feature type="region of interest" description="Disordered" evidence="2">
    <location>
        <begin position="363"/>
        <end position="383"/>
    </location>
</feature>
<dbReference type="PANTHER" id="PTHR31016:SF2">
    <property type="entry name" value="OS04G0228100 PROTEIN"/>
    <property type="match status" value="1"/>
</dbReference>
<feature type="compositionally biased region" description="Acidic residues" evidence="2">
    <location>
        <begin position="364"/>
        <end position="373"/>
    </location>
</feature>
<organism evidence="3 4">
    <name type="scientific">Ceratopteris richardii</name>
    <name type="common">Triangle waterfern</name>
    <dbReference type="NCBI Taxonomy" id="49495"/>
    <lineage>
        <taxon>Eukaryota</taxon>
        <taxon>Viridiplantae</taxon>
        <taxon>Streptophyta</taxon>
        <taxon>Embryophyta</taxon>
        <taxon>Tracheophyta</taxon>
        <taxon>Polypodiopsida</taxon>
        <taxon>Polypodiidae</taxon>
        <taxon>Polypodiales</taxon>
        <taxon>Pteridineae</taxon>
        <taxon>Pteridaceae</taxon>
        <taxon>Parkerioideae</taxon>
        <taxon>Ceratopteris</taxon>
    </lineage>
</organism>
<dbReference type="OMA" id="SEECHHE"/>
<comment type="caution">
    <text evidence="3">The sequence shown here is derived from an EMBL/GenBank/DDBJ whole genome shotgun (WGS) entry which is preliminary data.</text>
</comment>